<name>A9WJ07_CHLAA</name>
<dbReference type="STRING" id="324602.Caur_3278"/>
<dbReference type="GO" id="GO:0016491">
    <property type="term" value="F:oxidoreductase activity"/>
    <property type="evidence" value="ECO:0007669"/>
    <property type="project" value="UniProtKB-KW"/>
</dbReference>
<evidence type="ECO:0000256" key="3">
    <source>
        <dbReference type="RuleBase" id="RU000363"/>
    </source>
</evidence>
<evidence type="ECO:0000256" key="2">
    <source>
        <dbReference type="ARBA" id="ARBA00023002"/>
    </source>
</evidence>
<evidence type="ECO:0000313" key="4">
    <source>
        <dbReference type="EMBL" id="ABY36466.1"/>
    </source>
</evidence>
<dbReference type="Gene3D" id="3.40.50.720">
    <property type="entry name" value="NAD(P)-binding Rossmann-like Domain"/>
    <property type="match status" value="1"/>
</dbReference>
<dbReference type="PATRIC" id="fig|324602.8.peg.3698"/>
<keyword evidence="2" id="KW-0560">Oxidoreductase</keyword>
<accession>A9WJ07</accession>
<dbReference type="InParanoid" id="A9WJ07"/>
<dbReference type="EnsemblBacteria" id="ABY36466">
    <property type="protein sequence ID" value="ABY36466"/>
    <property type="gene ID" value="Caur_3278"/>
</dbReference>
<evidence type="ECO:0000256" key="1">
    <source>
        <dbReference type="ARBA" id="ARBA00006484"/>
    </source>
</evidence>
<evidence type="ECO:0000313" key="5">
    <source>
        <dbReference type="Proteomes" id="UP000002008"/>
    </source>
</evidence>
<dbReference type="EMBL" id="CP000909">
    <property type="protein sequence ID" value="ABY36466.1"/>
    <property type="molecule type" value="Genomic_DNA"/>
</dbReference>
<proteinExistence type="inferred from homology"/>
<dbReference type="CDD" id="cd05233">
    <property type="entry name" value="SDR_c"/>
    <property type="match status" value="1"/>
</dbReference>
<dbReference type="PRINTS" id="PR00081">
    <property type="entry name" value="GDHRDH"/>
</dbReference>
<sequence>MARTPSDLRDLKAVVTGGSRGIGRAIAEALARAGAQVIISSTNPTNLTEAERALQAAGLNVTGIRCDVANRNEVEALASAAVERMGRIDLWVNNAGISGPFGYALDIPPDAWEQVIRVNLLGTYYGCRAALPYMIKQRNGQIINLSGGGAKRAQRFLSAYSTSKAAIVRLTEAFARDYQDHPYLRFNVLTPGMVPTDMINHFETVGPGGEAIKQLPRVLRIFGTTAEETAELALRIVREGKNGQVFEVMPRHRTIWRLLKAALARRNNGSTG</sequence>
<dbReference type="PANTHER" id="PTHR43943">
    <property type="entry name" value="DEHYDROGENASE/REDUCTASE (SDR FAMILY) MEMBER 4"/>
    <property type="match status" value="1"/>
</dbReference>
<dbReference type="AlphaFoldDB" id="A9WJ07"/>
<dbReference type="KEGG" id="cau:Caur_3278"/>
<dbReference type="HOGENOM" id="CLU_010194_2_10_0"/>
<dbReference type="Pfam" id="PF00106">
    <property type="entry name" value="adh_short"/>
    <property type="match status" value="1"/>
</dbReference>
<dbReference type="PANTHER" id="PTHR43943:SF2">
    <property type="entry name" value="DEHYDROGENASE_REDUCTASE 4"/>
    <property type="match status" value="1"/>
</dbReference>
<dbReference type="InterPro" id="IPR002347">
    <property type="entry name" value="SDR_fam"/>
</dbReference>
<dbReference type="PRINTS" id="PR00080">
    <property type="entry name" value="SDRFAMILY"/>
</dbReference>
<organism evidence="4 5">
    <name type="scientific">Chloroflexus aurantiacus (strain ATCC 29366 / DSM 635 / J-10-fl)</name>
    <dbReference type="NCBI Taxonomy" id="324602"/>
    <lineage>
        <taxon>Bacteria</taxon>
        <taxon>Bacillati</taxon>
        <taxon>Chloroflexota</taxon>
        <taxon>Chloroflexia</taxon>
        <taxon>Chloroflexales</taxon>
        <taxon>Chloroflexineae</taxon>
        <taxon>Chloroflexaceae</taxon>
        <taxon>Chloroflexus</taxon>
    </lineage>
</organism>
<gene>
    <name evidence="4" type="ordered locus">Caur_3278</name>
</gene>
<dbReference type="Proteomes" id="UP000002008">
    <property type="component" value="Chromosome"/>
</dbReference>
<dbReference type="FunFam" id="3.40.50.720:FF:000084">
    <property type="entry name" value="Short-chain dehydrogenase reductase"/>
    <property type="match status" value="1"/>
</dbReference>
<dbReference type="SUPFAM" id="SSF51735">
    <property type="entry name" value="NAD(P)-binding Rossmann-fold domains"/>
    <property type="match status" value="1"/>
</dbReference>
<dbReference type="eggNOG" id="COG1028">
    <property type="taxonomic scope" value="Bacteria"/>
</dbReference>
<protein>
    <submittedName>
        <fullName evidence="4">Short-chain dehydrogenase/reductase SDR</fullName>
    </submittedName>
</protein>
<reference evidence="5" key="1">
    <citation type="journal article" date="2011" name="BMC Genomics">
        <title>Complete genome sequence of the filamentous anoxygenic phototrophic bacterium Chloroflexus aurantiacus.</title>
        <authorList>
            <person name="Tang K.H."/>
            <person name="Barry K."/>
            <person name="Chertkov O."/>
            <person name="Dalin E."/>
            <person name="Han C.S."/>
            <person name="Hauser L.J."/>
            <person name="Honchak B.M."/>
            <person name="Karbach L.E."/>
            <person name="Land M.L."/>
            <person name="Lapidus A."/>
            <person name="Larimer F.W."/>
            <person name="Mikhailova N."/>
            <person name="Pitluck S."/>
            <person name="Pierson B.K."/>
            <person name="Blankenship R.E."/>
        </authorList>
    </citation>
    <scope>NUCLEOTIDE SEQUENCE [LARGE SCALE GENOMIC DNA]</scope>
    <source>
        <strain evidence="5">ATCC 29366 / DSM 635 / J-10-fl</strain>
    </source>
</reference>
<dbReference type="InterPro" id="IPR036291">
    <property type="entry name" value="NAD(P)-bd_dom_sf"/>
</dbReference>
<keyword evidence="5" id="KW-1185">Reference proteome</keyword>
<dbReference type="RefSeq" id="WP_012259119.1">
    <property type="nucleotide sequence ID" value="NC_010175.1"/>
</dbReference>
<comment type="similarity">
    <text evidence="1 3">Belongs to the short-chain dehydrogenases/reductases (SDR) family.</text>
</comment>